<dbReference type="InterPro" id="IPR032675">
    <property type="entry name" value="LRR_dom_sf"/>
</dbReference>
<organism evidence="3">
    <name type="scientific">Candidatus Berkiella cookevillensis</name>
    <dbReference type="NCBI Taxonomy" id="437022"/>
    <lineage>
        <taxon>Bacteria</taxon>
        <taxon>Pseudomonadati</taxon>
        <taxon>Pseudomonadota</taxon>
        <taxon>Gammaproteobacteria</taxon>
        <taxon>Candidatus Berkiellales</taxon>
        <taxon>Candidatus Berkiellaceae</taxon>
        <taxon>Candidatus Berkiella</taxon>
    </lineage>
</organism>
<evidence type="ECO:0000256" key="2">
    <source>
        <dbReference type="ARBA" id="ARBA00022737"/>
    </source>
</evidence>
<comment type="caution">
    <text evidence="3">The sequence shown here is derived from an EMBL/GenBank/DDBJ whole genome shotgun (WGS) entry which is preliminary data.</text>
</comment>
<dbReference type="GO" id="GO:0005737">
    <property type="term" value="C:cytoplasm"/>
    <property type="evidence" value="ECO:0007669"/>
    <property type="project" value="TreeGrafter"/>
</dbReference>
<dbReference type="SMART" id="SM00369">
    <property type="entry name" value="LRR_TYP"/>
    <property type="match status" value="3"/>
</dbReference>
<reference evidence="4" key="2">
    <citation type="journal article" date="2016" name="Genome Announc.">
        <title>Draft Genome Sequences of Two Novel Amoeba-Resistant Intranuclear Bacteria, 'Candidatus Berkiella cookevillensis' and 'Candidatus Berkiella aquae'.</title>
        <authorList>
            <person name="Mehari Y.T."/>
            <person name="Arivett B.A."/>
            <person name="Farone A.L."/>
            <person name="Gunderson J.H."/>
            <person name="Farone M.B."/>
        </authorList>
    </citation>
    <scope>NUCLEOTIDE SEQUENCE</scope>
    <source>
        <strain evidence="4">CC99</strain>
    </source>
</reference>
<dbReference type="EMBL" id="LKHV01000005">
    <property type="protein sequence ID" value="KRG18794.1"/>
    <property type="molecule type" value="Genomic_DNA"/>
</dbReference>
<dbReference type="EMBL" id="LKHV02000001">
    <property type="protein sequence ID" value="MCS5709709.1"/>
    <property type="molecule type" value="Genomic_DNA"/>
</dbReference>
<evidence type="ECO:0000313" key="4">
    <source>
        <dbReference type="EMBL" id="MCS5709709.1"/>
    </source>
</evidence>
<dbReference type="Pfam" id="PF00560">
    <property type="entry name" value="LRR_1"/>
    <property type="match status" value="1"/>
</dbReference>
<dbReference type="AlphaFoldDB" id="A0A0Q9YNP8"/>
<protein>
    <submittedName>
        <fullName evidence="3">Leucine Rich repeats (2 copies)</fullName>
    </submittedName>
    <submittedName>
        <fullName evidence="4">Leucine-rich repeat domain-containing protein</fullName>
    </submittedName>
</protein>
<dbReference type="SUPFAM" id="SSF52058">
    <property type="entry name" value="L domain-like"/>
    <property type="match status" value="1"/>
</dbReference>
<keyword evidence="2" id="KW-0677">Repeat</keyword>
<reference evidence="3" key="1">
    <citation type="submission" date="2015-09" db="EMBL/GenBank/DDBJ databases">
        <title>Draft Genome Sequences of Two Novel Amoeba-resistant Intranuclear Bacteria, Candidatus Berkiella cookevillensis and Candidatus Berkiella aquae.</title>
        <authorList>
            <person name="Mehari Y.T."/>
            <person name="Arivett B.A."/>
            <person name="Farone A.L."/>
            <person name="Gunderson J.H."/>
            <person name="Farone M.B."/>
        </authorList>
    </citation>
    <scope>NUCLEOTIDE SEQUENCE [LARGE SCALE GENOMIC DNA]</scope>
    <source>
        <strain evidence="3">CC99</strain>
    </source>
</reference>
<accession>A0A0Q9YNP8</accession>
<name>A0A0Q9YNP8_9GAMM</name>
<keyword evidence="5" id="KW-1185">Reference proteome</keyword>
<dbReference type="InterPro" id="IPR001611">
    <property type="entry name" value="Leu-rich_rpt"/>
</dbReference>
<dbReference type="Gene3D" id="3.80.10.10">
    <property type="entry name" value="Ribonuclease Inhibitor"/>
    <property type="match status" value="1"/>
</dbReference>
<dbReference type="InterPro" id="IPR050216">
    <property type="entry name" value="LRR_domain-containing"/>
</dbReference>
<dbReference type="Proteomes" id="UP000051494">
    <property type="component" value="Unassembled WGS sequence"/>
</dbReference>
<dbReference type="RefSeq" id="WP_057624381.1">
    <property type="nucleotide sequence ID" value="NZ_LKHV02000001.1"/>
</dbReference>
<dbReference type="OrthoDB" id="8532199at2"/>
<reference evidence="4" key="3">
    <citation type="submission" date="2021-06" db="EMBL/GenBank/DDBJ databases">
        <title>Genomic Description and Analysis of Intracellular Bacteria, Candidatus Berkiella cookevillensis and Candidatus Berkiella aquae.</title>
        <authorList>
            <person name="Kidane D.T."/>
            <person name="Mehari Y.T."/>
            <person name="Rice F.C."/>
            <person name="Arivett B.A."/>
            <person name="Farone A.L."/>
            <person name="Berk S.G."/>
            <person name="Farone M.B."/>
        </authorList>
    </citation>
    <scope>NUCLEOTIDE SEQUENCE</scope>
    <source>
        <strain evidence="4">CC99</strain>
    </source>
</reference>
<evidence type="ECO:0000313" key="5">
    <source>
        <dbReference type="Proteomes" id="UP000051494"/>
    </source>
</evidence>
<evidence type="ECO:0000313" key="3">
    <source>
        <dbReference type="EMBL" id="KRG18794.1"/>
    </source>
</evidence>
<dbReference type="PANTHER" id="PTHR48051">
    <property type="match status" value="1"/>
</dbReference>
<gene>
    <name evidence="4" type="ORF">CC99x_012455</name>
    <name evidence="3" type="ORF">CC99x_01275</name>
</gene>
<keyword evidence="1" id="KW-0433">Leucine-rich repeat</keyword>
<proteinExistence type="predicted"/>
<dbReference type="PANTHER" id="PTHR48051:SF54">
    <property type="entry name" value="LEUCINE-RICH REPEAT-CONTAINING PROTEIN"/>
    <property type="match status" value="1"/>
</dbReference>
<sequence length="392" mass="46048">MLDLLADELLLNITQYLPLKARLQFAATAHRNYRLSDDSLSLKKKLLEISAPLAVEPTLHSYHHYCKSRIIRFKQEIAFFQSRQNDVLAILGNTPFETLFLIKLLKKATEINFHFERSGDEKYIVQFDRVLNILNARLINRQLRKGLNTDNLELSCISRLPEHIITQHEEYFRTVRRCQFQDNCLETLPENIDCFEALQSLNLYDNPISFLPRCIGRLANLEYFYLSDGFLRKLPTEFFDLINLKWLALSNMQLEILPKDIEKLQALTWLYLGNNRIEILPKEIATLPKLGEIFLEHNALRICQSSEIKKFFKLRRIDWKNVLKTQRSLLHTKIESAEDRIDGLRCLALNLEEAPCYLPMRERARSSTGNIESLDLETTKLKERFEQLSFRS</sequence>
<dbReference type="STRING" id="437022.CC99x_01275"/>
<evidence type="ECO:0000256" key="1">
    <source>
        <dbReference type="ARBA" id="ARBA00022614"/>
    </source>
</evidence>
<dbReference type="Pfam" id="PF13855">
    <property type="entry name" value="LRR_8"/>
    <property type="match status" value="1"/>
</dbReference>
<dbReference type="InterPro" id="IPR003591">
    <property type="entry name" value="Leu-rich_rpt_typical-subtyp"/>
</dbReference>